<reference evidence="1" key="1">
    <citation type="submission" date="2017-04" db="EMBL/GenBank/DDBJ databases">
        <authorList>
            <person name="Afonso C.L."/>
            <person name="Miller P.J."/>
            <person name="Scott M.A."/>
            <person name="Spackman E."/>
            <person name="Goraichik I."/>
            <person name="Dimitrov K.M."/>
            <person name="Suarez D.L."/>
            <person name="Swayne D.E."/>
        </authorList>
    </citation>
    <scope>NUCLEOTIDE SEQUENCE [LARGE SCALE GENOMIC DNA]</scope>
    <source>
        <strain evidence="1">DSM 23236</strain>
    </source>
</reference>
<gene>
    <name evidence="1" type="ORF">SAMN02745857_03622</name>
</gene>
<accession>A0A1W1XZ44</accession>
<proteinExistence type="predicted"/>
<dbReference type="Proteomes" id="UP000192761">
    <property type="component" value="Unassembled WGS sequence"/>
</dbReference>
<dbReference type="EMBL" id="FWXD01000029">
    <property type="protein sequence ID" value="SMC29127.1"/>
    <property type="molecule type" value="Genomic_DNA"/>
</dbReference>
<dbReference type="AlphaFoldDB" id="A0A1W1XZ44"/>
<organism evidence="1 2">
    <name type="scientific">Andreprevotia lacus DSM 23236</name>
    <dbReference type="NCBI Taxonomy" id="1121001"/>
    <lineage>
        <taxon>Bacteria</taxon>
        <taxon>Pseudomonadati</taxon>
        <taxon>Pseudomonadota</taxon>
        <taxon>Betaproteobacteria</taxon>
        <taxon>Neisseriales</taxon>
        <taxon>Chitinibacteraceae</taxon>
        <taxon>Andreprevotia</taxon>
    </lineage>
</organism>
<keyword evidence="2" id="KW-1185">Reference proteome</keyword>
<name>A0A1W1XZ44_9NEIS</name>
<evidence type="ECO:0000313" key="2">
    <source>
        <dbReference type="Proteomes" id="UP000192761"/>
    </source>
</evidence>
<sequence length="145" mass="16199">MQTVDGFEFEIAPPENGWSVVTARGGPCVKYGLYGMKFRVDEIYSYRQGDYKNSFSISLSSTNGRSLSITPRIDWSEAEASAFFSGNKDLQGAYQCARRFHMQYAMAAESWMSKNEKLIIMLNPRLKRDTVAVSGSTAQAKVAII</sequence>
<protein>
    <submittedName>
        <fullName evidence="1">Uncharacterized protein</fullName>
    </submittedName>
</protein>
<evidence type="ECO:0000313" key="1">
    <source>
        <dbReference type="EMBL" id="SMC29127.1"/>
    </source>
</evidence>